<accession>A0A0L7QPM3</accession>
<evidence type="ECO:0000256" key="1">
    <source>
        <dbReference type="SAM" id="MobiDB-lite"/>
    </source>
</evidence>
<name>A0A0L7QPM3_9HYME</name>
<dbReference type="AlphaFoldDB" id="A0A0L7QPM3"/>
<keyword evidence="3" id="KW-1185">Reference proteome</keyword>
<gene>
    <name evidence="2" type="ORF">WH47_08517</name>
</gene>
<reference evidence="2 3" key="1">
    <citation type="submission" date="2015-07" db="EMBL/GenBank/DDBJ databases">
        <title>The genome of Habropoda laboriosa.</title>
        <authorList>
            <person name="Pan H."/>
            <person name="Kapheim K."/>
        </authorList>
    </citation>
    <scope>NUCLEOTIDE SEQUENCE [LARGE SCALE GENOMIC DNA]</scope>
    <source>
        <strain evidence="2">0110345459</strain>
    </source>
</reference>
<evidence type="ECO:0000313" key="3">
    <source>
        <dbReference type="Proteomes" id="UP000053825"/>
    </source>
</evidence>
<evidence type="ECO:0000313" key="2">
    <source>
        <dbReference type="EMBL" id="KOC60426.1"/>
    </source>
</evidence>
<proteinExistence type="predicted"/>
<feature type="region of interest" description="Disordered" evidence="1">
    <location>
        <begin position="13"/>
        <end position="43"/>
    </location>
</feature>
<dbReference type="Proteomes" id="UP000053825">
    <property type="component" value="Unassembled WGS sequence"/>
</dbReference>
<feature type="non-terminal residue" evidence="2">
    <location>
        <position position="1"/>
    </location>
</feature>
<dbReference type="EMBL" id="KQ414824">
    <property type="protein sequence ID" value="KOC60426.1"/>
    <property type="molecule type" value="Genomic_DNA"/>
</dbReference>
<protein>
    <submittedName>
        <fullName evidence="2">Uncharacterized protein</fullName>
    </submittedName>
</protein>
<organism evidence="2 3">
    <name type="scientific">Habropoda laboriosa</name>
    <dbReference type="NCBI Taxonomy" id="597456"/>
    <lineage>
        <taxon>Eukaryota</taxon>
        <taxon>Metazoa</taxon>
        <taxon>Ecdysozoa</taxon>
        <taxon>Arthropoda</taxon>
        <taxon>Hexapoda</taxon>
        <taxon>Insecta</taxon>
        <taxon>Pterygota</taxon>
        <taxon>Neoptera</taxon>
        <taxon>Endopterygota</taxon>
        <taxon>Hymenoptera</taxon>
        <taxon>Apocrita</taxon>
        <taxon>Aculeata</taxon>
        <taxon>Apoidea</taxon>
        <taxon>Anthophila</taxon>
        <taxon>Apidae</taxon>
        <taxon>Habropoda</taxon>
    </lineage>
</organism>
<sequence>YRSRLLFQDESELSSKRWASAPRRPDSPCVLGAPTSREAAGPPVQLEPVDLSVKTPVVLQVPRYSPAAIITAAARRIPSPSTTPTPPPLSISTGSDDMLVIKIVTRKVFGSFLTRSLGQSLGPFGSNLGQSFGLFLLENWVRLWVFFGPNLVWVRLWVFFGPNLGQSLGLFLLENWVRLWVFFGPNLGQSFGLFLLENWARLWVFFDPKSGSVFGSFLVRSLNQSSGLSGPKVCTHSNGKMH</sequence>